<dbReference type="InterPro" id="IPR033031">
    <property type="entry name" value="Scc2/Nipped-B"/>
</dbReference>
<dbReference type="GO" id="GO:1990414">
    <property type="term" value="P:replication-born double-strand break repair via sister chromatid exchange"/>
    <property type="evidence" value="ECO:0007669"/>
    <property type="project" value="TreeGrafter"/>
</dbReference>
<accession>A0AAV8XDX9</accession>
<comment type="caution">
    <text evidence="1">The sequence shown here is derived from an EMBL/GenBank/DDBJ whole genome shotgun (WGS) entry which is preliminary data.</text>
</comment>
<dbReference type="GO" id="GO:0071169">
    <property type="term" value="P:establishment of protein localization to chromatin"/>
    <property type="evidence" value="ECO:0007669"/>
    <property type="project" value="TreeGrafter"/>
</dbReference>
<gene>
    <name evidence="1" type="ORF">NQ318_009374</name>
</gene>
<proteinExistence type="predicted"/>
<sequence>MDPGVRRSHHHTTQSVASLTDLLPEMPLPTPSPQTLSNKSLLFHPRVAEEAQNLLGVRDEVLVPQLVSSLEKTSAEHIEVKDNYAGTDSRFEQQESMPKSSLGLYWKPILMSSVEISVSNYASFTSAYTPTPSDGRLQNQQAQLQNQHLQQRQNIIHQQHMEQHHNQQQLQQQWNHTGQPTIQVMKPKEMDTKNVHQLPAVRLPNQQIPHQQLTNIHMTGQQAISLQTPGQNNTDS</sequence>
<dbReference type="AlphaFoldDB" id="A0AAV8XDX9"/>
<dbReference type="Proteomes" id="UP001162162">
    <property type="component" value="Unassembled WGS sequence"/>
</dbReference>
<dbReference type="EMBL" id="JAPWTK010000675">
    <property type="protein sequence ID" value="KAJ8937172.1"/>
    <property type="molecule type" value="Genomic_DNA"/>
</dbReference>
<evidence type="ECO:0000313" key="1">
    <source>
        <dbReference type="EMBL" id="KAJ8937172.1"/>
    </source>
</evidence>
<protein>
    <submittedName>
        <fullName evidence="1">Uncharacterized protein</fullName>
    </submittedName>
</protein>
<evidence type="ECO:0000313" key="2">
    <source>
        <dbReference type="Proteomes" id="UP001162162"/>
    </source>
</evidence>
<dbReference type="GO" id="GO:0061775">
    <property type="term" value="F:cohesin loader activity"/>
    <property type="evidence" value="ECO:0007669"/>
    <property type="project" value="InterPro"/>
</dbReference>
<dbReference type="GO" id="GO:0034087">
    <property type="term" value="P:establishment of mitotic sister chromatid cohesion"/>
    <property type="evidence" value="ECO:0007669"/>
    <property type="project" value="TreeGrafter"/>
</dbReference>
<name>A0AAV8XDX9_9CUCU</name>
<reference evidence="1" key="1">
    <citation type="journal article" date="2023" name="Insect Mol. Biol.">
        <title>Genome sequencing provides insights into the evolution of gene families encoding plant cell wall-degrading enzymes in longhorned beetles.</title>
        <authorList>
            <person name="Shin N.R."/>
            <person name="Okamura Y."/>
            <person name="Kirsch R."/>
            <person name="Pauchet Y."/>
        </authorList>
    </citation>
    <scope>NUCLEOTIDE SEQUENCE</scope>
    <source>
        <strain evidence="1">AMC_N1</strain>
    </source>
</reference>
<keyword evidence="2" id="KW-1185">Reference proteome</keyword>
<dbReference type="PANTHER" id="PTHR21704">
    <property type="entry name" value="NIPPED-B-LIKE PROTEIN DELANGIN SCC2-RELATED"/>
    <property type="match status" value="1"/>
</dbReference>
<dbReference type="GO" id="GO:0010468">
    <property type="term" value="P:regulation of gene expression"/>
    <property type="evidence" value="ECO:0007669"/>
    <property type="project" value="InterPro"/>
</dbReference>
<dbReference type="PANTHER" id="PTHR21704:SF18">
    <property type="entry name" value="NIPPED-B-LIKE PROTEIN"/>
    <property type="match status" value="1"/>
</dbReference>
<dbReference type="GO" id="GO:0003682">
    <property type="term" value="F:chromatin binding"/>
    <property type="evidence" value="ECO:0007669"/>
    <property type="project" value="TreeGrafter"/>
</dbReference>
<organism evidence="1 2">
    <name type="scientific">Aromia moschata</name>
    <dbReference type="NCBI Taxonomy" id="1265417"/>
    <lineage>
        <taxon>Eukaryota</taxon>
        <taxon>Metazoa</taxon>
        <taxon>Ecdysozoa</taxon>
        <taxon>Arthropoda</taxon>
        <taxon>Hexapoda</taxon>
        <taxon>Insecta</taxon>
        <taxon>Pterygota</taxon>
        <taxon>Neoptera</taxon>
        <taxon>Endopterygota</taxon>
        <taxon>Coleoptera</taxon>
        <taxon>Polyphaga</taxon>
        <taxon>Cucujiformia</taxon>
        <taxon>Chrysomeloidea</taxon>
        <taxon>Cerambycidae</taxon>
        <taxon>Cerambycinae</taxon>
        <taxon>Callichromatini</taxon>
        <taxon>Aromia</taxon>
    </lineage>
</organism>
<dbReference type="GO" id="GO:0090694">
    <property type="term" value="C:Scc2-Scc4 cohesin loading complex"/>
    <property type="evidence" value="ECO:0007669"/>
    <property type="project" value="TreeGrafter"/>
</dbReference>
<dbReference type="GO" id="GO:0140588">
    <property type="term" value="P:chromatin looping"/>
    <property type="evidence" value="ECO:0007669"/>
    <property type="project" value="InterPro"/>
</dbReference>